<protein>
    <submittedName>
        <fullName evidence="2">Uncharacterized protein</fullName>
    </submittedName>
</protein>
<organism evidence="2">
    <name type="scientific">Arion vulgaris</name>
    <dbReference type="NCBI Taxonomy" id="1028688"/>
    <lineage>
        <taxon>Eukaryota</taxon>
        <taxon>Metazoa</taxon>
        <taxon>Spiralia</taxon>
        <taxon>Lophotrochozoa</taxon>
        <taxon>Mollusca</taxon>
        <taxon>Gastropoda</taxon>
        <taxon>Heterobranchia</taxon>
        <taxon>Euthyneura</taxon>
        <taxon>Panpulmonata</taxon>
        <taxon>Eupulmonata</taxon>
        <taxon>Stylommatophora</taxon>
        <taxon>Helicina</taxon>
        <taxon>Arionoidea</taxon>
        <taxon>Arionidae</taxon>
        <taxon>Arion</taxon>
    </lineage>
</organism>
<reference evidence="2" key="1">
    <citation type="submission" date="2014-12" db="EMBL/GenBank/DDBJ databases">
        <title>Insight into the proteome of Arion vulgaris.</title>
        <authorList>
            <person name="Aradska J."/>
            <person name="Bulat T."/>
            <person name="Smidak R."/>
            <person name="Sarate P."/>
            <person name="Gangsoo J."/>
            <person name="Sialana F."/>
            <person name="Bilban M."/>
            <person name="Lubec G."/>
        </authorList>
    </citation>
    <scope>NUCLEOTIDE SEQUENCE</scope>
    <source>
        <tissue evidence="2">Skin</tissue>
    </source>
</reference>
<evidence type="ECO:0000313" key="2">
    <source>
        <dbReference type="EMBL" id="CEK58052.1"/>
    </source>
</evidence>
<gene>
    <name evidence="2" type="primary">ORF31857</name>
</gene>
<name>A0A0B6YPJ2_9EUPU</name>
<evidence type="ECO:0000256" key="1">
    <source>
        <dbReference type="SAM" id="MobiDB-lite"/>
    </source>
</evidence>
<feature type="compositionally biased region" description="Basic residues" evidence="1">
    <location>
        <begin position="49"/>
        <end position="62"/>
    </location>
</feature>
<accession>A0A0B6YPJ2</accession>
<dbReference type="EMBL" id="HACG01011187">
    <property type="protein sequence ID" value="CEK58052.1"/>
    <property type="molecule type" value="Transcribed_RNA"/>
</dbReference>
<feature type="region of interest" description="Disordered" evidence="1">
    <location>
        <begin position="49"/>
        <end position="69"/>
    </location>
</feature>
<proteinExistence type="predicted"/>
<dbReference type="AlphaFoldDB" id="A0A0B6YPJ2"/>
<sequence>MVKNVYIENEHNLFFAPNKGNRQGKKRKNFICPSNNAIQWMERQTVNNKRNKDHKQWVHNKMHSSCYSK</sequence>